<dbReference type="GeneID" id="34582995"/>
<gene>
    <name evidence="1" type="ORF">PENARI_c287G02569</name>
</gene>
<evidence type="ECO:0000313" key="1">
    <source>
        <dbReference type="EMBL" id="OGE46412.1"/>
    </source>
</evidence>
<proteinExistence type="predicted"/>
<dbReference type="RefSeq" id="XP_022481883.1">
    <property type="nucleotide sequence ID" value="XM_022638261.1"/>
</dbReference>
<reference evidence="1 2" key="1">
    <citation type="journal article" date="2016" name="Sci. Rep.">
        <title>Penicillium arizonense, a new, genome sequenced fungal species, reveals a high chemical diversity in secreted metabolites.</title>
        <authorList>
            <person name="Grijseels S."/>
            <person name="Nielsen J.C."/>
            <person name="Randelovic M."/>
            <person name="Nielsen J."/>
            <person name="Nielsen K.F."/>
            <person name="Workman M."/>
            <person name="Frisvad J.C."/>
        </authorList>
    </citation>
    <scope>NUCLEOTIDE SEQUENCE [LARGE SCALE GENOMIC DNA]</scope>
    <source>
        <strain evidence="1 2">CBS 141311</strain>
    </source>
</reference>
<dbReference type="AlphaFoldDB" id="A0A1F5KZK3"/>
<feature type="non-terminal residue" evidence="1">
    <location>
        <position position="42"/>
    </location>
</feature>
<dbReference type="Proteomes" id="UP000177622">
    <property type="component" value="Unassembled WGS sequence"/>
</dbReference>
<sequence length="42" mass="5356">MGPEMTAAGQIRQLYFEWLEEWFYHAKRWKFVKYQDLEDREE</sequence>
<accession>A0A1F5KZK3</accession>
<keyword evidence="2" id="KW-1185">Reference proteome</keyword>
<dbReference type="EMBL" id="LXJU01000287">
    <property type="protein sequence ID" value="OGE46412.1"/>
    <property type="molecule type" value="Genomic_DNA"/>
</dbReference>
<evidence type="ECO:0000313" key="2">
    <source>
        <dbReference type="Proteomes" id="UP000177622"/>
    </source>
</evidence>
<name>A0A1F5KZK3_PENAI</name>
<protein>
    <submittedName>
        <fullName evidence="1">Uncharacterized protein</fullName>
    </submittedName>
</protein>
<organism evidence="1 2">
    <name type="scientific">Penicillium arizonense</name>
    <dbReference type="NCBI Taxonomy" id="1835702"/>
    <lineage>
        <taxon>Eukaryota</taxon>
        <taxon>Fungi</taxon>
        <taxon>Dikarya</taxon>
        <taxon>Ascomycota</taxon>
        <taxon>Pezizomycotina</taxon>
        <taxon>Eurotiomycetes</taxon>
        <taxon>Eurotiomycetidae</taxon>
        <taxon>Eurotiales</taxon>
        <taxon>Aspergillaceae</taxon>
        <taxon>Penicillium</taxon>
    </lineage>
</organism>
<comment type="caution">
    <text evidence="1">The sequence shown here is derived from an EMBL/GenBank/DDBJ whole genome shotgun (WGS) entry which is preliminary data.</text>
</comment>